<evidence type="ECO:0000313" key="1">
    <source>
        <dbReference type="EMBL" id="ORE03836.1"/>
    </source>
</evidence>
<accession>A0A1X0QVQ4</accession>
<feature type="non-terminal residue" evidence="1">
    <location>
        <position position="1"/>
    </location>
</feature>
<organism evidence="1">
    <name type="scientific">Rhizopus microsporus var. microsporus</name>
    <dbReference type="NCBI Taxonomy" id="86635"/>
    <lineage>
        <taxon>Eukaryota</taxon>
        <taxon>Fungi</taxon>
        <taxon>Fungi incertae sedis</taxon>
        <taxon>Mucoromycota</taxon>
        <taxon>Mucoromycotina</taxon>
        <taxon>Mucoromycetes</taxon>
        <taxon>Mucorales</taxon>
        <taxon>Mucorineae</taxon>
        <taxon>Rhizopodaceae</taxon>
        <taxon>Rhizopus</taxon>
    </lineage>
</organism>
<protein>
    <submittedName>
        <fullName evidence="1">Uncharacterized protein</fullName>
    </submittedName>
</protein>
<name>A0A1X0QVQ4_RHIZD</name>
<proteinExistence type="predicted"/>
<reference evidence="1" key="1">
    <citation type="journal article" date="2016" name="Proc. Natl. Acad. Sci. U.S.A.">
        <title>Lipid metabolic changes in an early divergent fungus govern the establishment of a mutualistic symbiosis with endobacteria.</title>
        <authorList>
            <person name="Lastovetsky O.A."/>
            <person name="Gaspar M.L."/>
            <person name="Mondo S.J."/>
            <person name="LaButti K.M."/>
            <person name="Sandor L."/>
            <person name="Grigoriev I.V."/>
            <person name="Henry S.A."/>
            <person name="Pawlowska T.E."/>
        </authorList>
    </citation>
    <scope>NUCLEOTIDE SEQUENCE [LARGE SCALE GENOMIC DNA]</scope>
    <source>
        <strain evidence="1">ATCC 52814</strain>
    </source>
</reference>
<sequence length="80" mass="9438">GRPPTLQEEHKSVILECIDENPYVVLYEVMKKLKQIFTELKVFKTTLSDFVKQHCNLSLKKAWPQPIIRNNEEKIQGRLD</sequence>
<gene>
    <name evidence="1" type="ORF">BCV72DRAFT_212420</name>
</gene>
<dbReference type="VEuPathDB" id="FungiDB:BCV72DRAFT_212420"/>
<dbReference type="AlphaFoldDB" id="A0A1X0QVQ4"/>
<dbReference type="EMBL" id="KV921989">
    <property type="protein sequence ID" value="ORE03836.1"/>
    <property type="molecule type" value="Genomic_DNA"/>
</dbReference>
<dbReference type="OrthoDB" id="2289193at2759"/>
<dbReference type="Proteomes" id="UP000242414">
    <property type="component" value="Unassembled WGS sequence"/>
</dbReference>